<evidence type="ECO:0000256" key="3">
    <source>
        <dbReference type="ARBA" id="ARBA00023163"/>
    </source>
</evidence>
<dbReference type="Proteomes" id="UP000192656">
    <property type="component" value="Unassembled WGS sequence"/>
</dbReference>
<keyword evidence="2 6" id="KW-0238">DNA-binding</keyword>
<dbReference type="SMART" id="SM00347">
    <property type="entry name" value="HTH_MARR"/>
    <property type="match status" value="1"/>
</dbReference>
<keyword evidence="3" id="KW-0804">Transcription</keyword>
<evidence type="ECO:0000256" key="2">
    <source>
        <dbReference type="ARBA" id="ARBA00023125"/>
    </source>
</evidence>
<dbReference type="PANTHER" id="PTHR33164:SF57">
    <property type="entry name" value="MARR-FAMILY TRANSCRIPTIONAL REGULATOR"/>
    <property type="match status" value="1"/>
</dbReference>
<dbReference type="AlphaFoldDB" id="A0A1W2AX57"/>
<dbReference type="Pfam" id="PF01047">
    <property type="entry name" value="MarR"/>
    <property type="match status" value="1"/>
</dbReference>
<name>A0A1W2AX57_9HYPH</name>
<feature type="domain" description="HTH marR-type" evidence="5">
    <location>
        <begin position="59"/>
        <end position="191"/>
    </location>
</feature>
<evidence type="ECO:0000313" key="7">
    <source>
        <dbReference type="Proteomes" id="UP000192656"/>
    </source>
</evidence>
<dbReference type="STRING" id="937218.SAMN06297251_105140"/>
<evidence type="ECO:0000256" key="1">
    <source>
        <dbReference type="ARBA" id="ARBA00023015"/>
    </source>
</evidence>
<evidence type="ECO:0000259" key="5">
    <source>
        <dbReference type="PROSITE" id="PS50995"/>
    </source>
</evidence>
<dbReference type="GO" id="GO:0003700">
    <property type="term" value="F:DNA-binding transcription factor activity"/>
    <property type="evidence" value="ECO:0007669"/>
    <property type="project" value="InterPro"/>
</dbReference>
<keyword evidence="7" id="KW-1185">Reference proteome</keyword>
<dbReference type="InterPro" id="IPR036390">
    <property type="entry name" value="WH_DNA-bd_sf"/>
</dbReference>
<dbReference type="PANTHER" id="PTHR33164">
    <property type="entry name" value="TRANSCRIPTIONAL REGULATOR, MARR FAMILY"/>
    <property type="match status" value="1"/>
</dbReference>
<gene>
    <name evidence="6" type="ORF">SAMN06297251_105140</name>
</gene>
<dbReference type="PROSITE" id="PS50995">
    <property type="entry name" value="HTH_MARR_2"/>
    <property type="match status" value="1"/>
</dbReference>
<proteinExistence type="predicted"/>
<dbReference type="PRINTS" id="PR00598">
    <property type="entry name" value="HTHMARR"/>
</dbReference>
<protein>
    <submittedName>
        <fullName evidence="6">DNA-binding transcriptional regulator, MarR family</fullName>
    </submittedName>
</protein>
<dbReference type="PROSITE" id="PS01117">
    <property type="entry name" value="HTH_MARR_1"/>
    <property type="match status" value="1"/>
</dbReference>
<dbReference type="InterPro" id="IPR000835">
    <property type="entry name" value="HTH_MarR-typ"/>
</dbReference>
<organism evidence="6 7">
    <name type="scientific">Fulvimarina manganoxydans</name>
    <dbReference type="NCBI Taxonomy" id="937218"/>
    <lineage>
        <taxon>Bacteria</taxon>
        <taxon>Pseudomonadati</taxon>
        <taxon>Pseudomonadota</taxon>
        <taxon>Alphaproteobacteria</taxon>
        <taxon>Hyphomicrobiales</taxon>
        <taxon>Aurantimonadaceae</taxon>
        <taxon>Fulvimarina</taxon>
    </lineage>
</organism>
<dbReference type="EMBL" id="FWXR01000005">
    <property type="protein sequence ID" value="SMC65204.1"/>
    <property type="molecule type" value="Genomic_DNA"/>
</dbReference>
<dbReference type="SUPFAM" id="SSF46785">
    <property type="entry name" value="Winged helix' DNA-binding domain"/>
    <property type="match status" value="1"/>
</dbReference>
<reference evidence="6 7" key="1">
    <citation type="submission" date="2017-04" db="EMBL/GenBank/DDBJ databases">
        <authorList>
            <person name="Afonso C.L."/>
            <person name="Miller P.J."/>
            <person name="Scott M.A."/>
            <person name="Spackman E."/>
            <person name="Goraichik I."/>
            <person name="Dimitrov K.M."/>
            <person name="Suarez D.L."/>
            <person name="Swayne D.E."/>
        </authorList>
    </citation>
    <scope>NUCLEOTIDE SEQUENCE [LARGE SCALE GENOMIC DNA]</scope>
    <source>
        <strain evidence="6 7">CGMCC 1.10972</strain>
    </source>
</reference>
<dbReference type="InterPro" id="IPR036388">
    <property type="entry name" value="WH-like_DNA-bd_sf"/>
</dbReference>
<keyword evidence="1" id="KW-0805">Transcription regulation</keyword>
<dbReference type="InterPro" id="IPR023187">
    <property type="entry name" value="Tscrpt_reg_MarR-type_CS"/>
</dbReference>
<dbReference type="GO" id="GO:0006950">
    <property type="term" value="P:response to stress"/>
    <property type="evidence" value="ECO:0007669"/>
    <property type="project" value="TreeGrafter"/>
</dbReference>
<dbReference type="GO" id="GO:0003677">
    <property type="term" value="F:DNA binding"/>
    <property type="evidence" value="ECO:0007669"/>
    <property type="project" value="UniProtKB-KW"/>
</dbReference>
<evidence type="ECO:0000313" key="6">
    <source>
        <dbReference type="EMBL" id="SMC65204.1"/>
    </source>
</evidence>
<dbReference type="InterPro" id="IPR039422">
    <property type="entry name" value="MarR/SlyA-like"/>
</dbReference>
<accession>A0A1W2AX57</accession>
<dbReference type="Gene3D" id="1.10.10.10">
    <property type="entry name" value="Winged helix-like DNA-binding domain superfamily/Winged helix DNA-binding domain"/>
    <property type="match status" value="1"/>
</dbReference>
<sequence>MPCEQLNSGTNYIRKLSYYNARFSGFPLSRGMRPTPDETTALRDETPPPGLMASNGNDDVQTVTSLLSIAKSTRAFIALLLAEIGLHPGQDQLLDRLTPGTPISVSVLASELSVRPSTVSKMLDRLIDRGLVIRTANKSDQRRTMVEITPKGETIRSEVREIWRRLETELVSALDQEQRRSLTFKLSQIDEILAQKLRRLR</sequence>
<feature type="region of interest" description="Disordered" evidence="4">
    <location>
        <begin position="29"/>
        <end position="57"/>
    </location>
</feature>
<evidence type="ECO:0000256" key="4">
    <source>
        <dbReference type="SAM" id="MobiDB-lite"/>
    </source>
</evidence>